<dbReference type="Pfam" id="PF03514">
    <property type="entry name" value="GRAS"/>
    <property type="match status" value="1"/>
</dbReference>
<evidence type="ECO:0000256" key="4">
    <source>
        <dbReference type="ARBA" id="ARBA00023242"/>
    </source>
</evidence>
<feature type="region of interest" description="Leucine repeat II (LRII)" evidence="5">
    <location>
        <begin position="447"/>
        <end position="479"/>
    </location>
</feature>
<sequence length="663" mass="72535">MASGFSGGGAPDFFTGRSIPSNPSMSNQQHPQHPQLPYRSQLPGLFLDQSAQIARQQALPSVIGKRTLSEFRNPAQFQNQMGLNGLLLRSVKPRRTYNHTSPISPLSPIDFSSPPTTTTSPDMSSLLLSPQQQQQQQQHNNNTVRRPAVLEQQQQQQQQLQSQPISSMGNATIIQQYSNSNSATLPLPEVPYMDTTTTPTNTVAPNKVLSSAQDLSDEKMMLRYLEKRLLDDDDDVNDESDDASVITKSGWSETIQSLISPTQKPISTSPTSSTSSCTSSVASPGSTCLKQSLMEAATSICEGKNDAAVEILTRLSQVSLNPKGNSEERLMSHMVATMKSRANPLVNPPPVAELFSKEHADSTQLLYEMSPCFKLGFMAANLAILEATIDEKSDNGNKIHVIDFDVGQGDQYVHLLHALSARQNGKPFAVKITAVADHKGGEERLGTVGKMLSQHAKQFGVSFIFKVVDSPKLGELTRESLGCDSDEPLAVNFAFKLCRMPDESVSTDNPRDELLRRVKGLGPRVVTLVEQQMNTNTAPFMARVTETCAYYGALFDSIEATVARDRADRGKVEEGLGRRLANSVACEGRDRVERCEVFGKWRARMGMAGFELRQLSQNVAETMKTRLSAGGNRVNPGFTVSEENGGVCFGWMGRTLTVASAWR</sequence>
<keyword evidence="2" id="KW-0805">Transcription regulation</keyword>
<evidence type="ECO:0000256" key="1">
    <source>
        <dbReference type="ARBA" id="ARBA00004123"/>
    </source>
</evidence>
<proteinExistence type="inferred from homology"/>
<organism evidence="7 8">
    <name type="scientific">Morella rubra</name>
    <name type="common">Chinese bayberry</name>
    <dbReference type="NCBI Taxonomy" id="262757"/>
    <lineage>
        <taxon>Eukaryota</taxon>
        <taxon>Viridiplantae</taxon>
        <taxon>Streptophyta</taxon>
        <taxon>Embryophyta</taxon>
        <taxon>Tracheophyta</taxon>
        <taxon>Spermatophyta</taxon>
        <taxon>Magnoliopsida</taxon>
        <taxon>eudicotyledons</taxon>
        <taxon>Gunneridae</taxon>
        <taxon>Pentapetalae</taxon>
        <taxon>rosids</taxon>
        <taxon>fabids</taxon>
        <taxon>Fagales</taxon>
        <taxon>Myricaceae</taxon>
        <taxon>Morella</taxon>
    </lineage>
</organism>
<dbReference type="PANTHER" id="PTHR31636">
    <property type="entry name" value="OSJNBA0084A10.13 PROTEIN-RELATED"/>
    <property type="match status" value="1"/>
</dbReference>
<feature type="short sequence motif" description="VHIID" evidence="5">
    <location>
        <begin position="399"/>
        <end position="403"/>
    </location>
</feature>
<dbReference type="EMBL" id="RXIC02000025">
    <property type="protein sequence ID" value="KAB1204878.1"/>
    <property type="molecule type" value="Genomic_DNA"/>
</dbReference>
<evidence type="ECO:0000256" key="3">
    <source>
        <dbReference type="ARBA" id="ARBA00023163"/>
    </source>
</evidence>
<feature type="region of interest" description="Disordered" evidence="6">
    <location>
        <begin position="98"/>
        <end position="143"/>
    </location>
</feature>
<comment type="caution">
    <text evidence="7">The sequence shown here is derived from an EMBL/GenBank/DDBJ whole genome shotgun (WGS) entry which is preliminary data.</text>
</comment>
<evidence type="ECO:0000313" key="7">
    <source>
        <dbReference type="EMBL" id="KAB1204878.1"/>
    </source>
</evidence>
<feature type="region of interest" description="Disordered" evidence="6">
    <location>
        <begin position="182"/>
        <end position="204"/>
    </location>
</feature>
<evidence type="ECO:0000256" key="2">
    <source>
        <dbReference type="ARBA" id="ARBA00023015"/>
    </source>
</evidence>
<feature type="compositionally biased region" description="Low complexity" evidence="6">
    <location>
        <begin position="112"/>
        <end position="138"/>
    </location>
</feature>
<feature type="compositionally biased region" description="Polar residues" evidence="6">
    <location>
        <begin position="18"/>
        <end position="32"/>
    </location>
</feature>
<comment type="caution">
    <text evidence="5">Lacks conserved residue(s) required for the propagation of feature annotation.</text>
</comment>
<gene>
    <name evidence="7" type="ORF">CJ030_MR7G015288</name>
</gene>
<keyword evidence="8" id="KW-1185">Reference proteome</keyword>
<keyword evidence="4" id="KW-0539">Nucleus</keyword>
<accession>A0A6A1UYI4</accession>
<feature type="compositionally biased region" description="Gly residues" evidence="6">
    <location>
        <begin position="1"/>
        <end position="10"/>
    </location>
</feature>
<protein>
    <submittedName>
        <fullName evidence="7">Scarecrow-like protein 8</fullName>
    </submittedName>
</protein>
<feature type="region of interest" description="Disordered" evidence="6">
    <location>
        <begin position="1"/>
        <end position="40"/>
    </location>
</feature>
<dbReference type="PROSITE" id="PS50985">
    <property type="entry name" value="GRAS"/>
    <property type="match status" value="1"/>
</dbReference>
<name>A0A6A1UYI4_9ROSI</name>
<dbReference type="GO" id="GO:0005634">
    <property type="term" value="C:nucleus"/>
    <property type="evidence" value="ECO:0007669"/>
    <property type="project" value="UniProtKB-SubCell"/>
</dbReference>
<dbReference type="OrthoDB" id="677896at2759"/>
<dbReference type="InterPro" id="IPR005202">
    <property type="entry name" value="TF_GRAS"/>
</dbReference>
<dbReference type="Proteomes" id="UP000516437">
    <property type="component" value="Chromosome 7"/>
</dbReference>
<comment type="subcellular location">
    <subcellularLocation>
        <location evidence="1">Nucleus</location>
    </subcellularLocation>
</comment>
<dbReference type="AlphaFoldDB" id="A0A6A1UYI4"/>
<comment type="similarity">
    <text evidence="5">Belongs to the GRAS family.</text>
</comment>
<feature type="region of interest" description="SAW" evidence="5">
    <location>
        <begin position="585"/>
        <end position="663"/>
    </location>
</feature>
<evidence type="ECO:0000256" key="5">
    <source>
        <dbReference type="PROSITE-ProRule" id="PRU01191"/>
    </source>
</evidence>
<evidence type="ECO:0000313" key="8">
    <source>
        <dbReference type="Proteomes" id="UP000516437"/>
    </source>
</evidence>
<reference evidence="7 8" key="1">
    <citation type="journal article" date="2019" name="Plant Biotechnol. J.">
        <title>The red bayberry genome and genetic basis of sex determination.</title>
        <authorList>
            <person name="Jia H.M."/>
            <person name="Jia H.J."/>
            <person name="Cai Q.L."/>
            <person name="Wang Y."/>
            <person name="Zhao H.B."/>
            <person name="Yang W.F."/>
            <person name="Wang G.Y."/>
            <person name="Li Y.H."/>
            <person name="Zhan D.L."/>
            <person name="Shen Y.T."/>
            <person name="Niu Q.F."/>
            <person name="Chang L."/>
            <person name="Qiu J."/>
            <person name="Zhao L."/>
            <person name="Xie H.B."/>
            <person name="Fu W.Y."/>
            <person name="Jin J."/>
            <person name="Li X.W."/>
            <person name="Jiao Y."/>
            <person name="Zhou C.C."/>
            <person name="Tu T."/>
            <person name="Chai C.Y."/>
            <person name="Gao J.L."/>
            <person name="Fan L.J."/>
            <person name="van de Weg E."/>
            <person name="Wang J.Y."/>
            <person name="Gao Z.S."/>
        </authorList>
    </citation>
    <scope>NUCLEOTIDE SEQUENCE [LARGE SCALE GENOMIC DNA]</scope>
    <source>
        <tissue evidence="7">Leaves</tissue>
    </source>
</reference>
<evidence type="ECO:0000256" key="6">
    <source>
        <dbReference type="SAM" id="MobiDB-lite"/>
    </source>
</evidence>
<feature type="region of interest" description="Disordered" evidence="6">
    <location>
        <begin position="260"/>
        <end position="282"/>
    </location>
</feature>
<keyword evidence="3" id="KW-0804">Transcription</keyword>